<evidence type="ECO:0000256" key="1">
    <source>
        <dbReference type="SAM" id="MobiDB-lite"/>
    </source>
</evidence>
<accession>A0ABD1Z559</accession>
<feature type="compositionally biased region" description="Basic and acidic residues" evidence="1">
    <location>
        <begin position="1"/>
        <end position="12"/>
    </location>
</feature>
<feature type="region of interest" description="Disordered" evidence="1">
    <location>
        <begin position="1"/>
        <end position="91"/>
    </location>
</feature>
<sequence length="91" mass="9670">MMDLPDAKKETQRGGQHSVEISYDDVTGEAFAEPLTFTQADQDISVPASSGVDIPGYSGGDGEEDDRPSTPKKNTSDEAVPNKVKDSLANL</sequence>
<protein>
    <submittedName>
        <fullName evidence="2">Uncharacterized protein</fullName>
    </submittedName>
</protein>
<keyword evidence="3" id="KW-1185">Reference proteome</keyword>
<dbReference type="AlphaFoldDB" id="A0ABD1Z559"/>
<gene>
    <name evidence="2" type="ORF">R1flu_009064</name>
</gene>
<comment type="caution">
    <text evidence="2">The sequence shown here is derived from an EMBL/GenBank/DDBJ whole genome shotgun (WGS) entry which is preliminary data.</text>
</comment>
<name>A0ABD1Z559_9MARC</name>
<evidence type="ECO:0000313" key="2">
    <source>
        <dbReference type="EMBL" id="KAL2641477.1"/>
    </source>
</evidence>
<dbReference type="Proteomes" id="UP001605036">
    <property type="component" value="Unassembled WGS sequence"/>
</dbReference>
<evidence type="ECO:0000313" key="3">
    <source>
        <dbReference type="Proteomes" id="UP001605036"/>
    </source>
</evidence>
<dbReference type="EMBL" id="JBHFFA010000002">
    <property type="protein sequence ID" value="KAL2641477.1"/>
    <property type="molecule type" value="Genomic_DNA"/>
</dbReference>
<proteinExistence type="predicted"/>
<reference evidence="2 3" key="1">
    <citation type="submission" date="2024-09" db="EMBL/GenBank/DDBJ databases">
        <title>Chromosome-scale assembly of Riccia fluitans.</title>
        <authorList>
            <person name="Paukszto L."/>
            <person name="Sawicki J."/>
            <person name="Karawczyk K."/>
            <person name="Piernik-Szablinska J."/>
            <person name="Szczecinska M."/>
            <person name="Mazdziarz M."/>
        </authorList>
    </citation>
    <scope>NUCLEOTIDE SEQUENCE [LARGE SCALE GENOMIC DNA]</scope>
    <source>
        <strain evidence="2">Rf_01</strain>
        <tissue evidence="2">Aerial parts of the thallus</tissue>
    </source>
</reference>
<organism evidence="2 3">
    <name type="scientific">Riccia fluitans</name>
    <dbReference type="NCBI Taxonomy" id="41844"/>
    <lineage>
        <taxon>Eukaryota</taxon>
        <taxon>Viridiplantae</taxon>
        <taxon>Streptophyta</taxon>
        <taxon>Embryophyta</taxon>
        <taxon>Marchantiophyta</taxon>
        <taxon>Marchantiopsida</taxon>
        <taxon>Marchantiidae</taxon>
        <taxon>Marchantiales</taxon>
        <taxon>Ricciaceae</taxon>
        <taxon>Riccia</taxon>
    </lineage>
</organism>